<keyword evidence="2" id="KW-1185">Reference proteome</keyword>
<reference evidence="1 2" key="1">
    <citation type="journal article" date="2019" name="Nat. Ecol. Evol.">
        <title>Megaphylogeny resolves global patterns of mushroom evolution.</title>
        <authorList>
            <person name="Varga T."/>
            <person name="Krizsan K."/>
            <person name="Foldi C."/>
            <person name="Dima B."/>
            <person name="Sanchez-Garcia M."/>
            <person name="Sanchez-Ramirez S."/>
            <person name="Szollosi G.J."/>
            <person name="Szarkandi J.G."/>
            <person name="Papp V."/>
            <person name="Albert L."/>
            <person name="Andreopoulos W."/>
            <person name="Angelini C."/>
            <person name="Antonin V."/>
            <person name="Barry K.W."/>
            <person name="Bougher N.L."/>
            <person name="Buchanan P."/>
            <person name="Buyck B."/>
            <person name="Bense V."/>
            <person name="Catcheside P."/>
            <person name="Chovatia M."/>
            <person name="Cooper J."/>
            <person name="Damon W."/>
            <person name="Desjardin D."/>
            <person name="Finy P."/>
            <person name="Geml J."/>
            <person name="Haridas S."/>
            <person name="Hughes K."/>
            <person name="Justo A."/>
            <person name="Karasinski D."/>
            <person name="Kautmanova I."/>
            <person name="Kiss B."/>
            <person name="Kocsube S."/>
            <person name="Kotiranta H."/>
            <person name="LaButti K.M."/>
            <person name="Lechner B.E."/>
            <person name="Liimatainen K."/>
            <person name="Lipzen A."/>
            <person name="Lukacs Z."/>
            <person name="Mihaltcheva S."/>
            <person name="Morgado L.N."/>
            <person name="Niskanen T."/>
            <person name="Noordeloos M.E."/>
            <person name="Ohm R.A."/>
            <person name="Ortiz-Santana B."/>
            <person name="Ovrebo C."/>
            <person name="Racz N."/>
            <person name="Riley R."/>
            <person name="Savchenko A."/>
            <person name="Shiryaev A."/>
            <person name="Soop K."/>
            <person name="Spirin V."/>
            <person name="Szebenyi C."/>
            <person name="Tomsovsky M."/>
            <person name="Tulloss R.E."/>
            <person name="Uehling J."/>
            <person name="Grigoriev I.V."/>
            <person name="Vagvolgyi C."/>
            <person name="Papp T."/>
            <person name="Martin F.M."/>
            <person name="Miettinen O."/>
            <person name="Hibbett D.S."/>
            <person name="Nagy L.G."/>
        </authorList>
    </citation>
    <scope>NUCLEOTIDE SEQUENCE [LARGE SCALE GENOMIC DNA]</scope>
    <source>
        <strain evidence="1 2">HHB13444</strain>
    </source>
</reference>
<dbReference type="AlphaFoldDB" id="A0A5C3P7Y2"/>
<dbReference type="Proteomes" id="UP000308197">
    <property type="component" value="Unassembled WGS sequence"/>
</dbReference>
<organism evidence="1 2">
    <name type="scientific">Polyporus arcularius HHB13444</name>
    <dbReference type="NCBI Taxonomy" id="1314778"/>
    <lineage>
        <taxon>Eukaryota</taxon>
        <taxon>Fungi</taxon>
        <taxon>Dikarya</taxon>
        <taxon>Basidiomycota</taxon>
        <taxon>Agaricomycotina</taxon>
        <taxon>Agaricomycetes</taxon>
        <taxon>Polyporales</taxon>
        <taxon>Polyporaceae</taxon>
        <taxon>Polyporus</taxon>
    </lineage>
</organism>
<name>A0A5C3P7Y2_9APHY</name>
<dbReference type="InParanoid" id="A0A5C3P7Y2"/>
<proteinExistence type="predicted"/>
<protein>
    <submittedName>
        <fullName evidence="1">Uncharacterized protein</fullName>
    </submittedName>
</protein>
<evidence type="ECO:0000313" key="2">
    <source>
        <dbReference type="Proteomes" id="UP000308197"/>
    </source>
</evidence>
<gene>
    <name evidence="1" type="ORF">K466DRAFT_588161</name>
</gene>
<evidence type="ECO:0000313" key="1">
    <source>
        <dbReference type="EMBL" id="TFK85372.1"/>
    </source>
</evidence>
<sequence>MRACPFSELCVYRAEVPRYLISESGKVRNGSLDFGRRKADVFDTGLFDDMHTQESQSMYSLRSSYLAIHSWETWAAHRRPARTWNAPRGAHPCSCIATVRQECATGHLHQHGIADNSSAVAKLGTQLLSNHRSFCRKVSVGNRTREFVRSW</sequence>
<dbReference type="EMBL" id="ML211257">
    <property type="protein sequence ID" value="TFK85372.1"/>
    <property type="molecule type" value="Genomic_DNA"/>
</dbReference>
<accession>A0A5C3P7Y2</accession>